<organism evidence="12 13">
    <name type="scientific">Breznakia blatticola</name>
    <dbReference type="NCBI Taxonomy" id="1754012"/>
    <lineage>
        <taxon>Bacteria</taxon>
        <taxon>Bacillati</taxon>
        <taxon>Bacillota</taxon>
        <taxon>Erysipelotrichia</taxon>
        <taxon>Erysipelotrichales</taxon>
        <taxon>Erysipelotrichaceae</taxon>
        <taxon>Breznakia</taxon>
    </lineage>
</organism>
<keyword evidence="6 10" id="KW-0648">Protein biosynthesis</keyword>
<dbReference type="Gene3D" id="1.10.150.380">
    <property type="entry name" value="GatB domain, N-terminal subdomain"/>
    <property type="match status" value="1"/>
</dbReference>
<evidence type="ECO:0000313" key="12">
    <source>
        <dbReference type="EMBL" id="TDW20986.1"/>
    </source>
</evidence>
<dbReference type="GO" id="GO:0050566">
    <property type="term" value="F:asparaginyl-tRNA synthase (glutamine-hydrolyzing) activity"/>
    <property type="evidence" value="ECO:0007669"/>
    <property type="project" value="RHEA"/>
</dbReference>
<evidence type="ECO:0000256" key="4">
    <source>
        <dbReference type="ARBA" id="ARBA00022741"/>
    </source>
</evidence>
<dbReference type="InterPro" id="IPR023168">
    <property type="entry name" value="GatB_Yqey_C_2"/>
</dbReference>
<dbReference type="InterPro" id="IPR004413">
    <property type="entry name" value="GatB"/>
</dbReference>
<keyword evidence="4 10" id="KW-0547">Nucleotide-binding</keyword>
<dbReference type="PANTHER" id="PTHR11659">
    <property type="entry name" value="GLUTAMYL-TRNA GLN AMIDOTRANSFERASE SUBUNIT B MITOCHONDRIAL AND PROKARYOTIC PET112-RELATED"/>
    <property type="match status" value="1"/>
</dbReference>
<comment type="similarity">
    <text evidence="1 10">Belongs to the GatB/GatE family. GatB subfamily.</text>
</comment>
<gene>
    <name evidence="10" type="primary">gatB</name>
    <name evidence="12" type="ORF">EDD63_10921</name>
</gene>
<comment type="caution">
    <text evidence="12">The sequence shown here is derived from an EMBL/GenBank/DDBJ whole genome shotgun (WGS) entry which is preliminary data.</text>
</comment>
<dbReference type="GO" id="GO:0006412">
    <property type="term" value="P:translation"/>
    <property type="evidence" value="ECO:0007669"/>
    <property type="project" value="UniProtKB-UniRule"/>
</dbReference>
<evidence type="ECO:0000256" key="7">
    <source>
        <dbReference type="ARBA" id="ARBA00024799"/>
    </source>
</evidence>
<name>A0A4R7ZTU2_9FIRM</name>
<dbReference type="GO" id="GO:0016740">
    <property type="term" value="F:transferase activity"/>
    <property type="evidence" value="ECO:0007669"/>
    <property type="project" value="UniProtKB-KW"/>
</dbReference>
<dbReference type="Pfam" id="PF02637">
    <property type="entry name" value="GatB_Yqey"/>
    <property type="match status" value="1"/>
</dbReference>
<dbReference type="InterPro" id="IPR017958">
    <property type="entry name" value="Gln-tRNA_amidoTrfase_suB_CS"/>
</dbReference>
<keyword evidence="3 10" id="KW-0436">Ligase</keyword>
<dbReference type="SMART" id="SM00845">
    <property type="entry name" value="GatB_Yqey"/>
    <property type="match status" value="1"/>
</dbReference>
<comment type="function">
    <text evidence="7 10">Allows the formation of correctly charged Asn-tRNA(Asn) or Gln-tRNA(Gln) through the transamidation of misacylated Asp-tRNA(Asn) or Glu-tRNA(Gln) in organisms which lack either or both of asparaginyl-tRNA or glutaminyl-tRNA synthetases. The reaction takes place in the presence of glutamine and ATP through an activated phospho-Asp-tRNA(Asn) or phospho-Glu-tRNA(Gln).</text>
</comment>
<dbReference type="HAMAP" id="MF_00121">
    <property type="entry name" value="GatB"/>
    <property type="match status" value="1"/>
</dbReference>
<proteinExistence type="inferred from homology"/>
<dbReference type="FunFam" id="1.10.150.380:FF:000001">
    <property type="entry name" value="Aspartyl/glutamyl-tRNA(Asn/Gln) amidotransferase subunit B"/>
    <property type="match status" value="1"/>
</dbReference>
<evidence type="ECO:0000256" key="1">
    <source>
        <dbReference type="ARBA" id="ARBA00005306"/>
    </source>
</evidence>
<dbReference type="PROSITE" id="PS01234">
    <property type="entry name" value="GATB"/>
    <property type="match status" value="1"/>
</dbReference>
<dbReference type="EMBL" id="SODD01000009">
    <property type="protein sequence ID" value="TDW20986.1"/>
    <property type="molecule type" value="Genomic_DNA"/>
</dbReference>
<evidence type="ECO:0000256" key="5">
    <source>
        <dbReference type="ARBA" id="ARBA00022840"/>
    </source>
</evidence>
<dbReference type="InterPro" id="IPR014746">
    <property type="entry name" value="Gln_synth/guanido_kin_cat_dom"/>
</dbReference>
<comment type="catalytic activity">
    <reaction evidence="9 10">
        <text>L-glutamyl-tRNA(Gln) + L-glutamine + ATP + H2O = L-glutaminyl-tRNA(Gln) + L-glutamate + ADP + phosphate + H(+)</text>
        <dbReference type="Rhea" id="RHEA:17521"/>
        <dbReference type="Rhea" id="RHEA-COMP:9681"/>
        <dbReference type="Rhea" id="RHEA-COMP:9684"/>
        <dbReference type="ChEBI" id="CHEBI:15377"/>
        <dbReference type="ChEBI" id="CHEBI:15378"/>
        <dbReference type="ChEBI" id="CHEBI:29985"/>
        <dbReference type="ChEBI" id="CHEBI:30616"/>
        <dbReference type="ChEBI" id="CHEBI:43474"/>
        <dbReference type="ChEBI" id="CHEBI:58359"/>
        <dbReference type="ChEBI" id="CHEBI:78520"/>
        <dbReference type="ChEBI" id="CHEBI:78521"/>
        <dbReference type="ChEBI" id="CHEBI:456216"/>
    </reaction>
</comment>
<evidence type="ECO:0000256" key="6">
    <source>
        <dbReference type="ARBA" id="ARBA00022917"/>
    </source>
</evidence>
<dbReference type="InterPro" id="IPR042114">
    <property type="entry name" value="GatB_C_1"/>
</dbReference>
<dbReference type="RefSeq" id="WP_134168739.1">
    <property type="nucleotide sequence ID" value="NZ_SODD01000009.1"/>
</dbReference>
<comment type="subunit">
    <text evidence="2 10">Heterotrimer of A, B and C subunits.</text>
</comment>
<dbReference type="InterPro" id="IPR006075">
    <property type="entry name" value="Asn/Gln-tRNA_Trfase_suB/E_cat"/>
</dbReference>
<evidence type="ECO:0000256" key="9">
    <source>
        <dbReference type="ARBA" id="ARBA00047913"/>
    </source>
</evidence>
<keyword evidence="12" id="KW-0808">Transferase</keyword>
<evidence type="ECO:0000256" key="3">
    <source>
        <dbReference type="ARBA" id="ARBA00022598"/>
    </source>
</evidence>
<evidence type="ECO:0000256" key="10">
    <source>
        <dbReference type="HAMAP-Rule" id="MF_00121"/>
    </source>
</evidence>
<dbReference type="GO" id="GO:0050567">
    <property type="term" value="F:glutaminyl-tRNA synthase (glutamine-hydrolyzing) activity"/>
    <property type="evidence" value="ECO:0007669"/>
    <property type="project" value="UniProtKB-UniRule"/>
</dbReference>
<keyword evidence="13" id="KW-1185">Reference proteome</keyword>
<dbReference type="Gene3D" id="1.10.10.410">
    <property type="match status" value="1"/>
</dbReference>
<sequence length="474" mass="53185">MNFEVIIGIEIHCELKTNTKMFSSAPLSFAATPNTCTNEIDLGMPGTLPCVNKEAVRSAVKACLATNCEVDRLIRFDRKNYYYSDLPKGFQITQQFYPIGSNGSVTIQTDEGEKVVRLNRIHMEEDTAKQFHTDEGTMIDFNRAGTPLIEIVSEPDMRNGKEAAAYVEEIRKTLYYLGVSDVRMEEGSLRCDVNISLRPYGSDVLGAKAEIKNLNSIANVQRAIEYEMKRQNEILLAGGTVSQATLRFDEATRQTVEMRKKEGAVDYKYFPEPNIFPIRIDDEMMQDIIDNMPELPKERYETYISTYELSDYDANTLVANKELSDFFNETVAHTKEYKLVANWLLGDVSAYLNKNGLQIQESKLAPIELASMINMVANKEISSKQAKEVFEGIVEGKTAKAVVKEKGMEQLSDPNAILALINQALDANPQSIEDFKNGKDRAVGFLVGQVMKLSKGQANPGLTNKLLVEELNKR</sequence>
<evidence type="ECO:0000256" key="8">
    <source>
        <dbReference type="ARBA" id="ARBA00047380"/>
    </source>
</evidence>
<dbReference type="Pfam" id="PF02934">
    <property type="entry name" value="GatB_N"/>
    <property type="match status" value="1"/>
</dbReference>
<dbReference type="FunFam" id="1.10.10.410:FF:000001">
    <property type="entry name" value="Aspartyl/glutamyl-tRNA(Asn/Gln) amidotransferase subunit B"/>
    <property type="match status" value="1"/>
</dbReference>
<dbReference type="GO" id="GO:0005524">
    <property type="term" value="F:ATP binding"/>
    <property type="evidence" value="ECO:0007669"/>
    <property type="project" value="UniProtKB-KW"/>
</dbReference>
<feature type="domain" description="Asn/Gln amidotransferase" evidence="11">
    <location>
        <begin position="325"/>
        <end position="471"/>
    </location>
</feature>
<dbReference type="SUPFAM" id="SSF55931">
    <property type="entry name" value="Glutamine synthetase/guanido kinase"/>
    <property type="match status" value="1"/>
</dbReference>
<evidence type="ECO:0000259" key="11">
    <source>
        <dbReference type="SMART" id="SM00845"/>
    </source>
</evidence>
<reference evidence="12 13" key="1">
    <citation type="submission" date="2019-03" db="EMBL/GenBank/DDBJ databases">
        <title>Genomic Encyclopedia of Type Strains, Phase IV (KMG-IV): sequencing the most valuable type-strain genomes for metagenomic binning, comparative biology and taxonomic classification.</title>
        <authorList>
            <person name="Goeker M."/>
        </authorList>
    </citation>
    <scope>NUCLEOTIDE SEQUENCE [LARGE SCALE GENOMIC DNA]</scope>
    <source>
        <strain evidence="12 13">DSM 28867</strain>
    </source>
</reference>
<dbReference type="SUPFAM" id="SSF89095">
    <property type="entry name" value="GatB/YqeY motif"/>
    <property type="match status" value="1"/>
</dbReference>
<dbReference type="GO" id="GO:0070681">
    <property type="term" value="P:glutaminyl-tRNAGln biosynthesis via transamidation"/>
    <property type="evidence" value="ECO:0007669"/>
    <property type="project" value="TreeGrafter"/>
</dbReference>
<accession>A0A4R7ZTU2</accession>
<evidence type="ECO:0000256" key="2">
    <source>
        <dbReference type="ARBA" id="ARBA00011123"/>
    </source>
</evidence>
<dbReference type="InterPro" id="IPR003789">
    <property type="entry name" value="Asn/Gln_tRNA_amidoTrase-B-like"/>
</dbReference>
<comment type="catalytic activity">
    <reaction evidence="8 10">
        <text>L-aspartyl-tRNA(Asn) + L-glutamine + ATP + H2O = L-asparaginyl-tRNA(Asn) + L-glutamate + ADP + phosphate + 2 H(+)</text>
        <dbReference type="Rhea" id="RHEA:14513"/>
        <dbReference type="Rhea" id="RHEA-COMP:9674"/>
        <dbReference type="Rhea" id="RHEA-COMP:9677"/>
        <dbReference type="ChEBI" id="CHEBI:15377"/>
        <dbReference type="ChEBI" id="CHEBI:15378"/>
        <dbReference type="ChEBI" id="CHEBI:29985"/>
        <dbReference type="ChEBI" id="CHEBI:30616"/>
        <dbReference type="ChEBI" id="CHEBI:43474"/>
        <dbReference type="ChEBI" id="CHEBI:58359"/>
        <dbReference type="ChEBI" id="CHEBI:78515"/>
        <dbReference type="ChEBI" id="CHEBI:78516"/>
        <dbReference type="ChEBI" id="CHEBI:456216"/>
    </reaction>
</comment>
<dbReference type="InterPro" id="IPR018027">
    <property type="entry name" value="Asn/Gln_amidotransferase"/>
</dbReference>
<keyword evidence="5 10" id="KW-0067">ATP-binding</keyword>
<dbReference type="EC" id="6.3.5.-" evidence="10"/>
<dbReference type="OrthoDB" id="9804078at2"/>
<dbReference type="Proteomes" id="UP000294743">
    <property type="component" value="Unassembled WGS sequence"/>
</dbReference>
<evidence type="ECO:0000313" key="13">
    <source>
        <dbReference type="Proteomes" id="UP000294743"/>
    </source>
</evidence>
<dbReference type="InterPro" id="IPR017959">
    <property type="entry name" value="Asn/Gln-tRNA_amidoTrfase_suB/E"/>
</dbReference>
<dbReference type="AlphaFoldDB" id="A0A4R7ZTU2"/>
<dbReference type="PANTHER" id="PTHR11659:SF0">
    <property type="entry name" value="GLUTAMYL-TRNA(GLN) AMIDOTRANSFERASE SUBUNIT B, MITOCHONDRIAL"/>
    <property type="match status" value="1"/>
</dbReference>
<dbReference type="NCBIfam" id="NF004012">
    <property type="entry name" value="PRK05477.1-2"/>
    <property type="match status" value="1"/>
</dbReference>
<dbReference type="NCBIfam" id="NF004014">
    <property type="entry name" value="PRK05477.1-4"/>
    <property type="match status" value="1"/>
</dbReference>
<protein>
    <recommendedName>
        <fullName evidence="10">Aspartyl/glutamyl-tRNA(Asn/Gln) amidotransferase subunit B</fullName>
        <shortName evidence="10">Asp/Glu-ADT subunit B</shortName>
        <ecNumber evidence="10">6.3.5.-</ecNumber>
    </recommendedName>
</protein>
<dbReference type="NCBIfam" id="TIGR00133">
    <property type="entry name" value="gatB"/>
    <property type="match status" value="1"/>
</dbReference>